<gene>
    <name evidence="3" type="ORF">Ctob_015321</name>
</gene>
<evidence type="ECO:0000256" key="1">
    <source>
        <dbReference type="SAM" id="MobiDB-lite"/>
    </source>
</evidence>
<evidence type="ECO:0000313" key="4">
    <source>
        <dbReference type="Proteomes" id="UP000037460"/>
    </source>
</evidence>
<sequence length="142" mass="15305">MAAMQMEALLQIKACMAAPNEPVACVMLRADGSSEEIVTDHRKIRELLKGTPTVVGAIASLGVQAVMTEGAKKKTKHVFPETFDPNIKGDVLLFRINEEAAPMPFTPKEYKDWVEAAPPKGKATASTGPVKTISKKSKAKRA</sequence>
<dbReference type="EMBL" id="JWZX01000606">
    <property type="protein sequence ID" value="KOO36775.1"/>
    <property type="molecule type" value="Genomic_DNA"/>
</dbReference>
<proteinExistence type="predicted"/>
<dbReference type="Proteomes" id="UP000037460">
    <property type="component" value="Unassembled WGS sequence"/>
</dbReference>
<organism evidence="3 4">
    <name type="scientific">Chrysochromulina tobinii</name>
    <dbReference type="NCBI Taxonomy" id="1460289"/>
    <lineage>
        <taxon>Eukaryota</taxon>
        <taxon>Haptista</taxon>
        <taxon>Haptophyta</taxon>
        <taxon>Prymnesiophyceae</taxon>
        <taxon>Prymnesiales</taxon>
        <taxon>Chrysochromulinaceae</taxon>
        <taxon>Chrysochromulina</taxon>
    </lineage>
</organism>
<dbReference type="InterPro" id="IPR043653">
    <property type="entry name" value="DUF5880"/>
</dbReference>
<feature type="compositionally biased region" description="Basic residues" evidence="1">
    <location>
        <begin position="133"/>
        <end position="142"/>
    </location>
</feature>
<name>A0A0M0KD58_9EUKA</name>
<feature type="domain" description="DUF5880" evidence="2">
    <location>
        <begin position="38"/>
        <end position="112"/>
    </location>
</feature>
<protein>
    <recommendedName>
        <fullName evidence="2">DUF5880 domain-containing protein</fullName>
    </recommendedName>
</protein>
<comment type="caution">
    <text evidence="3">The sequence shown here is derived from an EMBL/GenBank/DDBJ whole genome shotgun (WGS) entry which is preliminary data.</text>
</comment>
<feature type="region of interest" description="Disordered" evidence="1">
    <location>
        <begin position="116"/>
        <end position="142"/>
    </location>
</feature>
<dbReference type="Pfam" id="PF19208">
    <property type="entry name" value="DUF5880"/>
    <property type="match status" value="1"/>
</dbReference>
<keyword evidence="4" id="KW-1185">Reference proteome</keyword>
<accession>A0A0M0KD58</accession>
<dbReference type="OrthoDB" id="47487at2759"/>
<evidence type="ECO:0000313" key="3">
    <source>
        <dbReference type="EMBL" id="KOO36775.1"/>
    </source>
</evidence>
<dbReference type="AlphaFoldDB" id="A0A0M0KD58"/>
<evidence type="ECO:0000259" key="2">
    <source>
        <dbReference type="Pfam" id="PF19208"/>
    </source>
</evidence>
<reference evidence="4" key="1">
    <citation type="journal article" date="2015" name="PLoS Genet.">
        <title>Genome Sequence and Transcriptome Analyses of Chrysochromulina tobin: Metabolic Tools for Enhanced Algal Fitness in the Prominent Order Prymnesiales (Haptophyceae).</title>
        <authorList>
            <person name="Hovde B.T."/>
            <person name="Deodato C.R."/>
            <person name="Hunsperger H.M."/>
            <person name="Ryken S.A."/>
            <person name="Yost W."/>
            <person name="Jha R.K."/>
            <person name="Patterson J."/>
            <person name="Monnat R.J. Jr."/>
            <person name="Barlow S.B."/>
            <person name="Starkenburg S.R."/>
            <person name="Cattolico R.A."/>
        </authorList>
    </citation>
    <scope>NUCLEOTIDE SEQUENCE</scope>
    <source>
        <strain evidence="4">CCMP291</strain>
    </source>
</reference>